<evidence type="ECO:0000256" key="1">
    <source>
        <dbReference type="SAM" id="MobiDB-lite"/>
    </source>
</evidence>
<comment type="caution">
    <text evidence="2">The sequence shown here is derived from an EMBL/GenBank/DDBJ whole genome shotgun (WGS) entry which is preliminary data.</text>
</comment>
<reference evidence="2" key="1">
    <citation type="submission" date="2021-10" db="EMBL/GenBank/DDBJ databases">
        <title>Melipona bicolor Genome sequencing and assembly.</title>
        <authorList>
            <person name="Araujo N.S."/>
            <person name="Arias M.C."/>
        </authorList>
    </citation>
    <scope>NUCLEOTIDE SEQUENCE</scope>
    <source>
        <strain evidence="2">USP_2M_L1-L4_2017</strain>
        <tissue evidence="2">Whole body</tissue>
    </source>
</reference>
<dbReference type="Proteomes" id="UP001177670">
    <property type="component" value="Unassembled WGS sequence"/>
</dbReference>
<name>A0AA40FXV4_9HYME</name>
<proteinExistence type="predicted"/>
<dbReference type="AlphaFoldDB" id="A0AA40FXV4"/>
<gene>
    <name evidence="2" type="ORF">K0M31_004590</name>
</gene>
<evidence type="ECO:0000313" key="3">
    <source>
        <dbReference type="Proteomes" id="UP001177670"/>
    </source>
</evidence>
<evidence type="ECO:0000313" key="2">
    <source>
        <dbReference type="EMBL" id="KAK1126975.1"/>
    </source>
</evidence>
<feature type="region of interest" description="Disordered" evidence="1">
    <location>
        <begin position="24"/>
        <end position="64"/>
    </location>
</feature>
<accession>A0AA40FXV4</accession>
<dbReference type="EMBL" id="JAHYIQ010000013">
    <property type="protein sequence ID" value="KAK1126975.1"/>
    <property type="molecule type" value="Genomic_DNA"/>
</dbReference>
<organism evidence="2 3">
    <name type="scientific">Melipona bicolor</name>
    <dbReference type="NCBI Taxonomy" id="60889"/>
    <lineage>
        <taxon>Eukaryota</taxon>
        <taxon>Metazoa</taxon>
        <taxon>Ecdysozoa</taxon>
        <taxon>Arthropoda</taxon>
        <taxon>Hexapoda</taxon>
        <taxon>Insecta</taxon>
        <taxon>Pterygota</taxon>
        <taxon>Neoptera</taxon>
        <taxon>Endopterygota</taxon>
        <taxon>Hymenoptera</taxon>
        <taxon>Apocrita</taxon>
        <taxon>Aculeata</taxon>
        <taxon>Apoidea</taxon>
        <taxon>Anthophila</taxon>
        <taxon>Apidae</taxon>
        <taxon>Melipona</taxon>
    </lineage>
</organism>
<sequence>MNLGNFVEFHGNKGQSVKAIAREDDGGELVRPTEGPCSLPSGPAKSKGALSRASYLPPPVPVAP</sequence>
<protein>
    <submittedName>
        <fullName evidence="2">Uncharacterized protein</fullName>
    </submittedName>
</protein>
<keyword evidence="3" id="KW-1185">Reference proteome</keyword>